<protein>
    <recommendedName>
        <fullName evidence="10">Recombinase</fullName>
    </recommendedName>
</protein>
<dbReference type="SUPFAM" id="SSF53041">
    <property type="entry name" value="Resolvase-like"/>
    <property type="match status" value="1"/>
</dbReference>
<evidence type="ECO:0000256" key="2">
    <source>
        <dbReference type="ARBA" id="ARBA00023125"/>
    </source>
</evidence>
<feature type="domain" description="Resolvase/invertase-type recombinase catalytic" evidence="6">
    <location>
        <begin position="12"/>
        <end position="162"/>
    </location>
</feature>
<evidence type="ECO:0008006" key="10">
    <source>
        <dbReference type="Google" id="ProtNLM"/>
    </source>
</evidence>
<dbReference type="InterPro" id="IPR038109">
    <property type="entry name" value="DNA_bind_recomb_sf"/>
</dbReference>
<dbReference type="GO" id="GO:0000150">
    <property type="term" value="F:DNA strand exchange activity"/>
    <property type="evidence" value="ECO:0007669"/>
    <property type="project" value="InterPro"/>
</dbReference>
<dbReference type="AlphaFoldDB" id="A0A1G1KRL5"/>
<dbReference type="PROSITE" id="PS51736">
    <property type="entry name" value="RECOMBINASES_3"/>
    <property type="match status" value="1"/>
</dbReference>
<keyword evidence="1" id="KW-0229">DNA integration</keyword>
<dbReference type="GO" id="GO:0015074">
    <property type="term" value="P:DNA integration"/>
    <property type="evidence" value="ECO:0007669"/>
    <property type="project" value="UniProtKB-KW"/>
</dbReference>
<organism evidence="8 9">
    <name type="scientific">Candidatus Danuiimicrobium aquiferis</name>
    <dbReference type="NCBI Taxonomy" id="1801832"/>
    <lineage>
        <taxon>Bacteria</taxon>
        <taxon>Pseudomonadati</taxon>
        <taxon>Candidatus Omnitrophota</taxon>
        <taxon>Candidatus Danuiimicrobium</taxon>
    </lineage>
</organism>
<dbReference type="InterPro" id="IPR006118">
    <property type="entry name" value="Recombinase_CS"/>
</dbReference>
<proteinExistence type="predicted"/>
<evidence type="ECO:0000256" key="4">
    <source>
        <dbReference type="PIRSR" id="PIRSR606118-50"/>
    </source>
</evidence>
<dbReference type="InterPro" id="IPR006119">
    <property type="entry name" value="Resolv_N"/>
</dbReference>
<feature type="domain" description="Recombinase" evidence="7">
    <location>
        <begin position="169"/>
        <end position="281"/>
    </location>
</feature>
<accession>A0A1G1KRL5</accession>
<sequence>MTEKKDQIETNNAVLYIRVSSKEQAEGGYSLEAQNRLLREYAKQKGFRIVHEFKDEETAKESGRRAFNEMLFFIKENPSIKHLLVEKTDRLSRNFRDIATLEDLMHKQDIHIVLVKENVEIHKDSRSNEKFMFGIRAVMAKHFIDNLSEETKKGLNQKAENGYYPGLAPFGYKNISDPKDTKRRIVGIDSKTASLVREVFTLYASGRYSYNDLAILVHKHGIRSRLGKPLHQSRIEKMLKDPFYYGYFLWGGKLYKGHHPALIDRRLFEKVRGVMQTKSKGLSGPHGVLIAYRGFLKCGSCGCSITGERKQKPSGRKYILYHCTDYYSKCQSKKQYYTEAELEMILSPIVQDLRVTDEVYELIRLGLKASAEDHEETLKGDKENCLEQKKLYERRLHKLYLDRVDGLIDNEFYRSTNTEWQSELDQINLKLSSFDRADKNYYDRGVLFLKFAKKISEYWKALKGDEYEEKMLKGELLKVILAEAKLSDGKLEYKFRKPFDSLVELLGSKEKNWGERRELNPQPQDPQLP</sequence>
<dbReference type="Proteomes" id="UP000178187">
    <property type="component" value="Unassembled WGS sequence"/>
</dbReference>
<dbReference type="InterPro" id="IPR036162">
    <property type="entry name" value="Resolvase-like_N_sf"/>
</dbReference>
<dbReference type="PROSITE" id="PS51737">
    <property type="entry name" value="RECOMBINASE_DNA_BIND"/>
    <property type="match status" value="1"/>
</dbReference>
<dbReference type="Gene3D" id="3.40.50.1390">
    <property type="entry name" value="Resolvase, N-terminal catalytic domain"/>
    <property type="match status" value="1"/>
</dbReference>
<dbReference type="InterPro" id="IPR011109">
    <property type="entry name" value="DNA_bind_recombinase_dom"/>
</dbReference>
<evidence type="ECO:0000313" key="8">
    <source>
        <dbReference type="EMBL" id="OGW95576.1"/>
    </source>
</evidence>
<evidence type="ECO:0000259" key="7">
    <source>
        <dbReference type="PROSITE" id="PS51737"/>
    </source>
</evidence>
<dbReference type="PANTHER" id="PTHR30461:SF23">
    <property type="entry name" value="DNA RECOMBINASE-RELATED"/>
    <property type="match status" value="1"/>
</dbReference>
<keyword evidence="3" id="KW-0233">DNA recombination</keyword>
<feature type="active site" description="O-(5'-phospho-DNA)-serine intermediate" evidence="4 5">
    <location>
        <position position="20"/>
    </location>
</feature>
<keyword evidence="2" id="KW-0238">DNA-binding</keyword>
<dbReference type="GO" id="GO:0003677">
    <property type="term" value="F:DNA binding"/>
    <property type="evidence" value="ECO:0007669"/>
    <property type="project" value="UniProtKB-KW"/>
</dbReference>
<dbReference type="PROSITE" id="PS00397">
    <property type="entry name" value="RECOMBINASES_1"/>
    <property type="match status" value="1"/>
</dbReference>
<dbReference type="Pfam" id="PF00239">
    <property type="entry name" value="Resolvase"/>
    <property type="match status" value="1"/>
</dbReference>
<dbReference type="CDD" id="cd00338">
    <property type="entry name" value="Ser_Recombinase"/>
    <property type="match status" value="1"/>
</dbReference>
<evidence type="ECO:0000313" key="9">
    <source>
        <dbReference type="Proteomes" id="UP000178187"/>
    </source>
</evidence>
<dbReference type="Gene3D" id="3.90.1750.20">
    <property type="entry name" value="Putative Large Serine Recombinase, Chain B, Domain 2"/>
    <property type="match status" value="1"/>
</dbReference>
<evidence type="ECO:0000256" key="1">
    <source>
        <dbReference type="ARBA" id="ARBA00022908"/>
    </source>
</evidence>
<dbReference type="PANTHER" id="PTHR30461">
    <property type="entry name" value="DNA-INVERTASE FROM LAMBDOID PROPHAGE"/>
    <property type="match status" value="1"/>
</dbReference>
<name>A0A1G1KRL5_9BACT</name>
<evidence type="ECO:0000256" key="3">
    <source>
        <dbReference type="ARBA" id="ARBA00023172"/>
    </source>
</evidence>
<reference evidence="8 9" key="1">
    <citation type="journal article" date="2016" name="Nat. Commun.">
        <title>Thousands of microbial genomes shed light on interconnected biogeochemical processes in an aquifer system.</title>
        <authorList>
            <person name="Anantharaman K."/>
            <person name="Brown C.T."/>
            <person name="Hug L.A."/>
            <person name="Sharon I."/>
            <person name="Castelle C.J."/>
            <person name="Probst A.J."/>
            <person name="Thomas B.C."/>
            <person name="Singh A."/>
            <person name="Wilkins M.J."/>
            <person name="Karaoz U."/>
            <person name="Brodie E.L."/>
            <person name="Williams K.H."/>
            <person name="Hubbard S.S."/>
            <person name="Banfield J.F."/>
        </authorList>
    </citation>
    <scope>NUCLEOTIDE SEQUENCE [LARGE SCALE GENOMIC DNA]</scope>
</reference>
<dbReference type="Pfam" id="PF07508">
    <property type="entry name" value="Recombinase"/>
    <property type="match status" value="1"/>
</dbReference>
<comment type="caution">
    <text evidence="8">The sequence shown here is derived from an EMBL/GenBank/DDBJ whole genome shotgun (WGS) entry which is preliminary data.</text>
</comment>
<dbReference type="InterPro" id="IPR050639">
    <property type="entry name" value="SSR_resolvase"/>
</dbReference>
<gene>
    <name evidence="8" type="ORF">A3G33_11265</name>
</gene>
<evidence type="ECO:0000259" key="6">
    <source>
        <dbReference type="PROSITE" id="PS51736"/>
    </source>
</evidence>
<evidence type="ECO:0000256" key="5">
    <source>
        <dbReference type="PROSITE-ProRule" id="PRU10137"/>
    </source>
</evidence>
<dbReference type="EMBL" id="MHFR01000060">
    <property type="protein sequence ID" value="OGW95576.1"/>
    <property type="molecule type" value="Genomic_DNA"/>
</dbReference>
<dbReference type="SMART" id="SM00857">
    <property type="entry name" value="Resolvase"/>
    <property type="match status" value="1"/>
</dbReference>